<dbReference type="AlphaFoldDB" id="A0A4Q9PP12"/>
<reference evidence="1 2" key="1">
    <citation type="submission" date="2019-01" db="EMBL/GenBank/DDBJ databases">
        <title>Draft genome sequences of three monokaryotic isolates of the white-rot basidiomycete fungus Dichomitus squalens.</title>
        <authorList>
            <consortium name="DOE Joint Genome Institute"/>
            <person name="Lopez S.C."/>
            <person name="Andreopoulos B."/>
            <person name="Pangilinan J."/>
            <person name="Lipzen A."/>
            <person name="Riley R."/>
            <person name="Ahrendt S."/>
            <person name="Ng V."/>
            <person name="Barry K."/>
            <person name="Daum C."/>
            <person name="Grigoriev I.V."/>
            <person name="Hilden K.S."/>
            <person name="Makela M.R."/>
            <person name="de Vries R.P."/>
        </authorList>
    </citation>
    <scope>NUCLEOTIDE SEQUENCE [LARGE SCALE GENOMIC DNA]</scope>
    <source>
        <strain evidence="1 2">CBS 464.89</strain>
    </source>
</reference>
<name>A0A4Q9PP12_9APHY</name>
<organism evidence="1 2">
    <name type="scientific">Dichomitus squalens</name>
    <dbReference type="NCBI Taxonomy" id="114155"/>
    <lineage>
        <taxon>Eukaryota</taxon>
        <taxon>Fungi</taxon>
        <taxon>Dikarya</taxon>
        <taxon>Basidiomycota</taxon>
        <taxon>Agaricomycotina</taxon>
        <taxon>Agaricomycetes</taxon>
        <taxon>Polyporales</taxon>
        <taxon>Polyporaceae</taxon>
        <taxon>Dichomitus</taxon>
    </lineage>
</organism>
<dbReference type="Proteomes" id="UP000292082">
    <property type="component" value="Unassembled WGS sequence"/>
</dbReference>
<gene>
    <name evidence="1" type="ORF">BD310DRAFT_651940</name>
</gene>
<proteinExistence type="predicted"/>
<evidence type="ECO:0000313" key="2">
    <source>
        <dbReference type="Proteomes" id="UP000292082"/>
    </source>
</evidence>
<keyword evidence="2" id="KW-1185">Reference proteome</keyword>
<evidence type="ECO:0000313" key="1">
    <source>
        <dbReference type="EMBL" id="TBU55894.1"/>
    </source>
</evidence>
<accession>A0A4Q9PP12</accession>
<dbReference type="EMBL" id="ML145161">
    <property type="protein sequence ID" value="TBU55894.1"/>
    <property type="molecule type" value="Genomic_DNA"/>
</dbReference>
<protein>
    <submittedName>
        <fullName evidence="1">Uncharacterized protein</fullName>
    </submittedName>
</protein>
<sequence length="101" mass="11128">MYPVACYTVSHGWKTGVLGAPGGSEQYSICSEAAGPAARPVHPSRPRGTRPAAPMQNLRTAPCAWMRRQAIFIRVPSKSCIVSAVFKDKDGVREREHFWTQ</sequence>